<protein>
    <submittedName>
        <fullName evidence="2">Phosphoheptose isomerase</fullName>
    </submittedName>
</protein>
<dbReference type="RefSeq" id="WP_058022232.1">
    <property type="nucleotide sequence ID" value="NZ_CP013189.1"/>
</dbReference>
<evidence type="ECO:0000259" key="1">
    <source>
        <dbReference type="PROSITE" id="PS51464"/>
    </source>
</evidence>
<dbReference type="GO" id="GO:0016853">
    <property type="term" value="F:isomerase activity"/>
    <property type="evidence" value="ECO:0007669"/>
    <property type="project" value="UniProtKB-KW"/>
</dbReference>
<organism evidence="2 3">
    <name type="scientific">Pseudohongiella spirulinae</name>
    <dbReference type="NCBI Taxonomy" id="1249552"/>
    <lineage>
        <taxon>Bacteria</taxon>
        <taxon>Pseudomonadati</taxon>
        <taxon>Pseudomonadota</taxon>
        <taxon>Gammaproteobacteria</taxon>
        <taxon>Pseudomonadales</taxon>
        <taxon>Pseudohongiellaceae</taxon>
        <taxon>Pseudohongiella</taxon>
    </lineage>
</organism>
<evidence type="ECO:0000313" key="2">
    <source>
        <dbReference type="EMBL" id="ALO46773.1"/>
    </source>
</evidence>
<dbReference type="PANTHER" id="PTHR30390:SF7">
    <property type="entry name" value="PHOSPHOHEPTOSE ISOMERASE"/>
    <property type="match status" value="1"/>
</dbReference>
<dbReference type="PANTHER" id="PTHR30390">
    <property type="entry name" value="SEDOHEPTULOSE 7-PHOSPHATE ISOMERASE / DNAA INITIATOR-ASSOCIATING FACTOR FOR REPLICATION INITIATION"/>
    <property type="match status" value="1"/>
</dbReference>
<proteinExistence type="predicted"/>
<accession>A0A0S2KF17</accession>
<dbReference type="InterPro" id="IPR035461">
    <property type="entry name" value="GmhA/DiaA"/>
</dbReference>
<evidence type="ECO:0000313" key="3">
    <source>
        <dbReference type="Proteomes" id="UP000065641"/>
    </source>
</evidence>
<feature type="domain" description="SIS" evidence="1">
    <location>
        <begin position="40"/>
        <end position="199"/>
    </location>
</feature>
<dbReference type="AlphaFoldDB" id="A0A0S2KF17"/>
<dbReference type="PROSITE" id="PS51464">
    <property type="entry name" value="SIS"/>
    <property type="match status" value="1"/>
</dbReference>
<dbReference type="STRING" id="1249552.PS2015_2135"/>
<dbReference type="Gene3D" id="3.40.50.10490">
    <property type="entry name" value="Glucose-6-phosphate isomerase like protein, domain 1"/>
    <property type="match status" value="1"/>
</dbReference>
<dbReference type="CDD" id="cd05006">
    <property type="entry name" value="SIS_GmhA"/>
    <property type="match status" value="1"/>
</dbReference>
<sequence length="200" mass="21561">MPHTFDSLIANTLADAGNYLQRFASEQSKQNTVARAAQLMISTLQQGGSIYSCGNGGSMSDAMHFAEELTGRYRDDRAPLSATAISDSGHISCVANDFGYEHVFSRYLQARGRRGDCLLAISTSGRSANVIRAAEQARLNGMVVVSLTGAPGSPLASLVDVDISTGPSDYADRIQEVHIKVIHILIELIERSFYPENYSG</sequence>
<keyword evidence="3" id="KW-1185">Reference proteome</keyword>
<dbReference type="EMBL" id="CP013189">
    <property type="protein sequence ID" value="ALO46773.1"/>
    <property type="molecule type" value="Genomic_DNA"/>
</dbReference>
<dbReference type="Pfam" id="PF13580">
    <property type="entry name" value="SIS_2"/>
    <property type="match status" value="1"/>
</dbReference>
<dbReference type="GO" id="GO:1901135">
    <property type="term" value="P:carbohydrate derivative metabolic process"/>
    <property type="evidence" value="ECO:0007669"/>
    <property type="project" value="InterPro"/>
</dbReference>
<dbReference type="PATRIC" id="fig|1249552.3.peg.2149"/>
<name>A0A0S2KF17_9GAMM</name>
<keyword evidence="2" id="KW-0413">Isomerase</keyword>
<dbReference type="InterPro" id="IPR046348">
    <property type="entry name" value="SIS_dom_sf"/>
</dbReference>
<dbReference type="SUPFAM" id="SSF53697">
    <property type="entry name" value="SIS domain"/>
    <property type="match status" value="1"/>
</dbReference>
<dbReference type="InterPro" id="IPR050099">
    <property type="entry name" value="SIS_GmhA/DiaA_subfam"/>
</dbReference>
<dbReference type="KEGG" id="pspi:PS2015_2135"/>
<reference evidence="2 3" key="1">
    <citation type="submission" date="2015-11" db="EMBL/GenBank/DDBJ databases">
        <authorList>
            <person name="Zhang Y."/>
            <person name="Guo Z."/>
        </authorList>
    </citation>
    <scope>NUCLEOTIDE SEQUENCE [LARGE SCALE GENOMIC DNA]</scope>
    <source>
        <strain evidence="2 3">KCTC 32221</strain>
    </source>
</reference>
<dbReference type="InterPro" id="IPR001347">
    <property type="entry name" value="SIS_dom"/>
</dbReference>
<gene>
    <name evidence="2" type="ORF">PS2015_2135</name>
</gene>
<dbReference type="OrthoDB" id="9810929at2"/>
<dbReference type="GO" id="GO:0097367">
    <property type="term" value="F:carbohydrate derivative binding"/>
    <property type="evidence" value="ECO:0007669"/>
    <property type="project" value="InterPro"/>
</dbReference>
<dbReference type="Proteomes" id="UP000065641">
    <property type="component" value="Chromosome"/>
</dbReference>